<name>A0A8H5FUJ0_9AGAR</name>
<sequence>MHLLLSGRNPANSTYSTESGQIMYKVTTPLRLGPGTTTIRKAVGTIQGIWQGDSETYELPELTRKTSDEEHGVKGSEEVLIDGVDDEPRNSMDVPTLEGHFAFFAQIEFRAFSDSRFRYNSLDVPVNTYFRKLGWSWLGRVRVFKASDGQEYRWERRLFKNDSNAQVGKYEESRPHLGPILKGRQGSFEVDPCCEPILDELIMTFVYIYVREED</sequence>
<dbReference type="EMBL" id="JAACJO010000016">
    <property type="protein sequence ID" value="KAF5349529.1"/>
    <property type="molecule type" value="Genomic_DNA"/>
</dbReference>
<proteinExistence type="predicted"/>
<evidence type="ECO:0000313" key="2">
    <source>
        <dbReference type="EMBL" id="KAF5349529.1"/>
    </source>
</evidence>
<feature type="domain" description="DUF6593" evidence="1">
    <location>
        <begin position="9"/>
        <end position="208"/>
    </location>
</feature>
<keyword evidence="3" id="KW-1185">Reference proteome</keyword>
<protein>
    <recommendedName>
        <fullName evidence="1">DUF6593 domain-containing protein</fullName>
    </recommendedName>
</protein>
<accession>A0A8H5FUJ0</accession>
<dbReference type="OrthoDB" id="3360976at2759"/>
<gene>
    <name evidence="2" type="ORF">D9756_008822</name>
</gene>
<comment type="caution">
    <text evidence="2">The sequence shown here is derived from an EMBL/GenBank/DDBJ whole genome shotgun (WGS) entry which is preliminary data.</text>
</comment>
<organism evidence="2 3">
    <name type="scientific">Leucocoprinus leucothites</name>
    <dbReference type="NCBI Taxonomy" id="201217"/>
    <lineage>
        <taxon>Eukaryota</taxon>
        <taxon>Fungi</taxon>
        <taxon>Dikarya</taxon>
        <taxon>Basidiomycota</taxon>
        <taxon>Agaricomycotina</taxon>
        <taxon>Agaricomycetes</taxon>
        <taxon>Agaricomycetidae</taxon>
        <taxon>Agaricales</taxon>
        <taxon>Agaricineae</taxon>
        <taxon>Agaricaceae</taxon>
        <taxon>Leucocoprinus</taxon>
    </lineage>
</organism>
<reference evidence="2 3" key="1">
    <citation type="journal article" date="2020" name="ISME J.">
        <title>Uncovering the hidden diversity of litter-decomposition mechanisms in mushroom-forming fungi.</title>
        <authorList>
            <person name="Floudas D."/>
            <person name="Bentzer J."/>
            <person name="Ahren D."/>
            <person name="Johansson T."/>
            <person name="Persson P."/>
            <person name="Tunlid A."/>
        </authorList>
    </citation>
    <scope>NUCLEOTIDE SEQUENCE [LARGE SCALE GENOMIC DNA]</scope>
    <source>
        <strain evidence="2 3">CBS 146.42</strain>
    </source>
</reference>
<dbReference type="AlphaFoldDB" id="A0A8H5FUJ0"/>
<dbReference type="InterPro" id="IPR046528">
    <property type="entry name" value="DUF6593"/>
</dbReference>
<dbReference type="Pfam" id="PF20236">
    <property type="entry name" value="DUF6593"/>
    <property type="match status" value="1"/>
</dbReference>
<evidence type="ECO:0000313" key="3">
    <source>
        <dbReference type="Proteomes" id="UP000559027"/>
    </source>
</evidence>
<dbReference type="Proteomes" id="UP000559027">
    <property type="component" value="Unassembled WGS sequence"/>
</dbReference>
<evidence type="ECO:0000259" key="1">
    <source>
        <dbReference type="Pfam" id="PF20236"/>
    </source>
</evidence>